<accession>A0ACC1L0N5</accession>
<sequence length="633" mass="68126">QPKTPEAPKRHLGADLSRHATAGTGEGPQEHGISIPFHSRSHTIFPLSVAQTQPFLLAVTNTGACSGKPLLLLPMARPANEPADDEDYIDIDDTETEGLKGASGGYAWEEEYKRSWDVIQEDASGSIQSSVEGFSDQLKRRRRLRDTAAVQRGIIRHIVVVVDQSESMAVRDLVPSRIHATLSLLETFVSEFVDQNPISQLSLVATKDGLAEALTELSGNPMDHIGALRDKSNRDLAGEPSLQNALELGMHGLRRAPAHGLREIICVFGSLTTCDPGDIEQTLQALKRAEVRVSMVHLAAEVFAFKRICRETGGRFAVAVDADNMKDALMASVPPPPLSASRATADMVQMGFPIKTSSGSLPTPCACHHQLTFAGHICPRCRAKVCSLPTDCDVCGLPLVSAPHLARSYRHLFPEENYAETAAANVPARACFGCGVEWADGGKAPPSPRNGSAAAAPRHTQTRYQCPGCKQAFCLECDIFVHESLHNCPGCSPPNTLPLSSIPPHNTMARIAASVTVFVAVFVVAVFAAEGAARGAAYYGQDWDEQGCGCCCEHPDGYQQRRHVPQITVHVIQPPPTYIYDVTQTACYTEHSDCCGCPYVCGPTCIPQGEVLAPCNIGKRVVVADNGRKRKGC</sequence>
<organism evidence="1 2">
    <name type="scientific">Coemansia helicoidea</name>
    <dbReference type="NCBI Taxonomy" id="1286919"/>
    <lineage>
        <taxon>Eukaryota</taxon>
        <taxon>Fungi</taxon>
        <taxon>Fungi incertae sedis</taxon>
        <taxon>Zoopagomycota</taxon>
        <taxon>Kickxellomycotina</taxon>
        <taxon>Kickxellomycetes</taxon>
        <taxon>Kickxellales</taxon>
        <taxon>Kickxellaceae</taxon>
        <taxon>Coemansia</taxon>
    </lineage>
</organism>
<proteinExistence type="predicted"/>
<name>A0ACC1L0N5_9FUNG</name>
<protein>
    <submittedName>
        <fullName evidence="1">Uncharacterized protein</fullName>
    </submittedName>
</protein>
<dbReference type="Proteomes" id="UP001140087">
    <property type="component" value="Unassembled WGS sequence"/>
</dbReference>
<evidence type="ECO:0000313" key="2">
    <source>
        <dbReference type="Proteomes" id="UP001140087"/>
    </source>
</evidence>
<feature type="non-terminal residue" evidence="1">
    <location>
        <position position="1"/>
    </location>
</feature>
<comment type="caution">
    <text evidence="1">The sequence shown here is derived from an EMBL/GenBank/DDBJ whole genome shotgun (WGS) entry which is preliminary data.</text>
</comment>
<gene>
    <name evidence="1" type="ORF">H4R21_004046</name>
</gene>
<keyword evidence="2" id="KW-1185">Reference proteome</keyword>
<evidence type="ECO:0000313" key="1">
    <source>
        <dbReference type="EMBL" id="KAJ2798158.1"/>
    </source>
</evidence>
<dbReference type="EMBL" id="JANBUN010001434">
    <property type="protein sequence ID" value="KAJ2798158.1"/>
    <property type="molecule type" value="Genomic_DNA"/>
</dbReference>
<reference evidence="1" key="1">
    <citation type="submission" date="2022-07" db="EMBL/GenBank/DDBJ databases">
        <title>Phylogenomic reconstructions and comparative analyses of Kickxellomycotina fungi.</title>
        <authorList>
            <person name="Reynolds N.K."/>
            <person name="Stajich J.E."/>
            <person name="Barry K."/>
            <person name="Grigoriev I.V."/>
            <person name="Crous P."/>
            <person name="Smith M.E."/>
        </authorList>
    </citation>
    <scope>NUCLEOTIDE SEQUENCE</scope>
    <source>
        <strain evidence="1">BCRC 34780</strain>
    </source>
</reference>